<evidence type="ECO:0000256" key="2">
    <source>
        <dbReference type="ARBA" id="ARBA00007951"/>
    </source>
</evidence>
<gene>
    <name evidence="9" type="ORF">SCARR_03972</name>
</gene>
<dbReference type="SMART" id="SM00812">
    <property type="entry name" value="Alpha_L_fucos"/>
    <property type="match status" value="1"/>
</dbReference>
<dbReference type="GO" id="GO:0006004">
    <property type="term" value="P:fucose metabolic process"/>
    <property type="evidence" value="ECO:0007669"/>
    <property type="project" value="InterPro"/>
</dbReference>
<comment type="function">
    <text evidence="1">Alpha-L-fucosidase is responsible for hydrolyzing the alpha-1,6-linked fucose joined to the reducing-end N-acetylglucosamine of the carbohydrate moieties of glycoproteins.</text>
</comment>
<dbReference type="InterPro" id="IPR013780">
    <property type="entry name" value="Glyco_hydro_b"/>
</dbReference>
<organism evidence="9 10">
    <name type="scientific">Pontiella sulfatireligans</name>
    <dbReference type="NCBI Taxonomy" id="2750658"/>
    <lineage>
        <taxon>Bacteria</taxon>
        <taxon>Pseudomonadati</taxon>
        <taxon>Kiritimatiellota</taxon>
        <taxon>Kiritimatiellia</taxon>
        <taxon>Kiritimatiellales</taxon>
        <taxon>Pontiellaceae</taxon>
        <taxon>Pontiella</taxon>
    </lineage>
</organism>
<dbReference type="InterPro" id="IPR000933">
    <property type="entry name" value="Glyco_hydro_29"/>
</dbReference>
<dbReference type="GO" id="GO:0016139">
    <property type="term" value="P:glycoside catabolic process"/>
    <property type="evidence" value="ECO:0007669"/>
    <property type="project" value="TreeGrafter"/>
</dbReference>
<dbReference type="InterPro" id="IPR017853">
    <property type="entry name" value="GH"/>
</dbReference>
<protein>
    <recommendedName>
        <fullName evidence="3">alpha-L-fucosidase</fullName>
        <ecNumber evidence="3">3.2.1.51</ecNumber>
    </recommendedName>
</protein>
<dbReference type="InterPro" id="IPR016286">
    <property type="entry name" value="FUC_metazoa-typ"/>
</dbReference>
<accession>A0A6C2UNP8</accession>
<dbReference type="PRINTS" id="PR00741">
    <property type="entry name" value="GLHYDRLASE29"/>
</dbReference>
<evidence type="ECO:0000313" key="10">
    <source>
        <dbReference type="Proteomes" id="UP000346198"/>
    </source>
</evidence>
<dbReference type="GO" id="GO:0004560">
    <property type="term" value="F:alpha-L-fucosidase activity"/>
    <property type="evidence" value="ECO:0007669"/>
    <property type="project" value="InterPro"/>
</dbReference>
<proteinExistence type="inferred from homology"/>
<dbReference type="Pfam" id="PF01120">
    <property type="entry name" value="Alpha_L_fucos"/>
    <property type="match status" value="1"/>
</dbReference>
<dbReference type="Proteomes" id="UP000346198">
    <property type="component" value="Unassembled WGS sequence"/>
</dbReference>
<dbReference type="InterPro" id="IPR031919">
    <property type="entry name" value="Fucosidase_C"/>
</dbReference>
<dbReference type="AlphaFoldDB" id="A0A6C2UNP8"/>
<dbReference type="InterPro" id="IPR057739">
    <property type="entry name" value="Glyco_hydro_29_N"/>
</dbReference>
<dbReference type="Pfam" id="PF16757">
    <property type="entry name" value="Fucosidase_C"/>
    <property type="match status" value="1"/>
</dbReference>
<dbReference type="PIRSF" id="PIRSF001092">
    <property type="entry name" value="Alpha-L-fucosidase"/>
    <property type="match status" value="1"/>
</dbReference>
<evidence type="ECO:0000256" key="3">
    <source>
        <dbReference type="ARBA" id="ARBA00012662"/>
    </source>
</evidence>
<dbReference type="GO" id="GO:0005764">
    <property type="term" value="C:lysosome"/>
    <property type="evidence" value="ECO:0007669"/>
    <property type="project" value="TreeGrafter"/>
</dbReference>
<evidence type="ECO:0000256" key="6">
    <source>
        <dbReference type="ARBA" id="ARBA00023295"/>
    </source>
</evidence>
<reference evidence="9 10" key="1">
    <citation type="submission" date="2019-04" db="EMBL/GenBank/DDBJ databases">
        <authorList>
            <person name="Van Vliet M D."/>
        </authorList>
    </citation>
    <scope>NUCLEOTIDE SEQUENCE [LARGE SCALE GENOMIC DNA]</scope>
    <source>
        <strain evidence="9 10">F21</strain>
    </source>
</reference>
<evidence type="ECO:0000256" key="5">
    <source>
        <dbReference type="ARBA" id="ARBA00022801"/>
    </source>
</evidence>
<dbReference type="SUPFAM" id="SSF51445">
    <property type="entry name" value="(Trans)glycosidases"/>
    <property type="match status" value="1"/>
</dbReference>
<feature type="domain" description="Glycoside hydrolase family 29 N-terminal" evidence="7">
    <location>
        <begin position="37"/>
        <end position="396"/>
    </location>
</feature>
<name>A0A6C2UNP8_9BACT</name>
<feature type="domain" description="Alpha-L-fucosidase C-terminal" evidence="8">
    <location>
        <begin position="421"/>
        <end position="492"/>
    </location>
</feature>
<comment type="similarity">
    <text evidence="2">Belongs to the glycosyl hydrolase 29 family.</text>
</comment>
<evidence type="ECO:0000259" key="7">
    <source>
        <dbReference type="Pfam" id="PF01120"/>
    </source>
</evidence>
<dbReference type="Gene3D" id="2.60.40.1180">
    <property type="entry name" value="Golgi alpha-mannosidase II"/>
    <property type="match status" value="1"/>
</dbReference>
<dbReference type="EC" id="3.2.1.51" evidence="3"/>
<dbReference type="EMBL" id="CAAHFH010000002">
    <property type="protein sequence ID" value="VGO21892.1"/>
    <property type="molecule type" value="Genomic_DNA"/>
</dbReference>
<dbReference type="Gene3D" id="3.20.20.80">
    <property type="entry name" value="Glycosidases"/>
    <property type="match status" value="1"/>
</dbReference>
<sequence>MAIIDEGAKSRYKVKNVLMIPIALFSVFMCSAEEPGKFTSETLAEYGTAPWFGEAKLGVSMHWSLYSVPAYKTEWYPNQMYYVEGVDKPYKKEVADYHRKTFGDQKEFGYKDFVPMFKAENFDADYYADLVKKSGAGYFVAPAIHHDGFAMWDSEEIEWNAVKMGPKRDIVQEFSDAMRKQDIKLGVSTHYGRHWRYYTFRPEFDNWDPRYEGLYGKRRGDNDSPRPEDALQWERVLTELIDNYQPDYTFIDGGICDGHAKFNTEMFREALYRVTAYYYNQSDEWGRDVVLTWKRDAMKIGEAVYDTEGKQGVPGSAGPIAELPWESHMNVKKPGWCYIEGEKAIEVKSILAKFIDVVSRNGNLMLNLGPKADGTLPKLQEQALLDLGEWMAVNGEGITGSRPWKIHGTGEIDHHGHFDKEAIRFTQKADAVYAYFVTWPDDKTLAIPWGTKPGQVDLLGAKTAVAWEFKDGNLIVKLPKELPCKYLWGLKIGMN</sequence>
<evidence type="ECO:0000313" key="9">
    <source>
        <dbReference type="EMBL" id="VGO21892.1"/>
    </source>
</evidence>
<dbReference type="PANTHER" id="PTHR10030:SF37">
    <property type="entry name" value="ALPHA-L-FUCOSIDASE-RELATED"/>
    <property type="match status" value="1"/>
</dbReference>
<evidence type="ECO:0000256" key="4">
    <source>
        <dbReference type="ARBA" id="ARBA00022729"/>
    </source>
</evidence>
<keyword evidence="6" id="KW-0326">Glycosidase</keyword>
<dbReference type="PANTHER" id="PTHR10030">
    <property type="entry name" value="ALPHA-L-FUCOSIDASE"/>
    <property type="match status" value="1"/>
</dbReference>
<keyword evidence="10" id="KW-1185">Reference proteome</keyword>
<keyword evidence="5" id="KW-0378">Hydrolase</keyword>
<evidence type="ECO:0000259" key="8">
    <source>
        <dbReference type="Pfam" id="PF16757"/>
    </source>
</evidence>
<keyword evidence="4" id="KW-0732">Signal</keyword>
<evidence type="ECO:0000256" key="1">
    <source>
        <dbReference type="ARBA" id="ARBA00004071"/>
    </source>
</evidence>